<organism evidence="6">
    <name type="scientific">Caulobacter sp. (strain K31)</name>
    <dbReference type="NCBI Taxonomy" id="366602"/>
    <lineage>
        <taxon>Bacteria</taxon>
        <taxon>Pseudomonadati</taxon>
        <taxon>Pseudomonadota</taxon>
        <taxon>Alphaproteobacteria</taxon>
        <taxon>Caulobacterales</taxon>
        <taxon>Caulobacteraceae</taxon>
        <taxon>Caulobacter</taxon>
    </lineage>
</organism>
<comment type="similarity">
    <text evidence="1">Belongs to the ABC transporter superfamily.</text>
</comment>
<dbReference type="Gene3D" id="3.40.50.300">
    <property type="entry name" value="P-loop containing nucleotide triphosphate hydrolases"/>
    <property type="match status" value="1"/>
</dbReference>
<dbReference type="eggNOG" id="COG1134">
    <property type="taxonomic scope" value="Bacteria"/>
</dbReference>
<evidence type="ECO:0000256" key="2">
    <source>
        <dbReference type="ARBA" id="ARBA00022448"/>
    </source>
</evidence>
<dbReference type="PROSITE" id="PS50893">
    <property type="entry name" value="ABC_TRANSPORTER_2"/>
    <property type="match status" value="1"/>
</dbReference>
<dbReference type="GO" id="GO:0005524">
    <property type="term" value="F:ATP binding"/>
    <property type="evidence" value="ECO:0007669"/>
    <property type="project" value="UniProtKB-KW"/>
</dbReference>
<dbReference type="GO" id="GO:0140359">
    <property type="term" value="F:ABC-type transporter activity"/>
    <property type="evidence" value="ECO:0007669"/>
    <property type="project" value="InterPro"/>
</dbReference>
<keyword evidence="2" id="KW-0813">Transport</keyword>
<dbReference type="KEGG" id="cak:Caul_4932"/>
<dbReference type="InterPro" id="IPR015860">
    <property type="entry name" value="ABC_transpr_TagH-like"/>
</dbReference>
<dbReference type="STRING" id="366602.Caul_4932"/>
<dbReference type="InterPro" id="IPR027417">
    <property type="entry name" value="P-loop_NTPase"/>
</dbReference>
<dbReference type="SMART" id="SM00382">
    <property type="entry name" value="AAA"/>
    <property type="match status" value="1"/>
</dbReference>
<dbReference type="InterPro" id="IPR003593">
    <property type="entry name" value="AAA+_ATPase"/>
</dbReference>
<accession>B0T5A6</accession>
<dbReference type="CDD" id="cd03220">
    <property type="entry name" value="ABC_KpsT_Wzt"/>
    <property type="match status" value="1"/>
</dbReference>
<dbReference type="OrthoDB" id="9778870at2"/>
<evidence type="ECO:0000313" key="6">
    <source>
        <dbReference type="EMBL" id="ABZ74052.1"/>
    </source>
</evidence>
<evidence type="ECO:0000256" key="4">
    <source>
        <dbReference type="ARBA" id="ARBA00022840"/>
    </source>
</evidence>
<dbReference type="Pfam" id="PF00005">
    <property type="entry name" value="ABC_tran"/>
    <property type="match status" value="1"/>
</dbReference>
<name>B0T5A6_CAUSK</name>
<sequence>MSHVQLDHIDFNYPVFQMAGRSLKISAMRRITGGASGMVQVRAIRGLSLKLKDGDRLGLVGRNGSGKSTLLRVIAGLAHPQAGRVDINGRVVALIDKGLGINYELSGEANIELPLRFLGATEAEIKHARTWVPEFTGLDQFIHLPVRTYSEGMKARLTFALSTVIEGDILVLDEWLSAGDINFVDKAEAKLTDMLSRTRILVLASHSLELIRHTCTKVLWMEGGRMIRFGDPSEVLDEYVVSTRQAEAAE</sequence>
<dbReference type="HOGENOM" id="CLU_000604_1_2_5"/>
<feature type="domain" description="ABC transporter" evidence="5">
    <location>
        <begin position="23"/>
        <end position="248"/>
    </location>
</feature>
<dbReference type="InterPro" id="IPR050683">
    <property type="entry name" value="Bact_Polysacc_Export_ATP-bd"/>
</dbReference>
<keyword evidence="3" id="KW-0547">Nucleotide-binding</keyword>
<proteinExistence type="inferred from homology"/>
<dbReference type="InterPro" id="IPR003439">
    <property type="entry name" value="ABC_transporter-like_ATP-bd"/>
</dbReference>
<dbReference type="PANTHER" id="PTHR46743">
    <property type="entry name" value="TEICHOIC ACIDS EXPORT ATP-BINDING PROTEIN TAGH"/>
    <property type="match status" value="1"/>
</dbReference>
<dbReference type="GO" id="GO:0016020">
    <property type="term" value="C:membrane"/>
    <property type="evidence" value="ECO:0007669"/>
    <property type="project" value="InterPro"/>
</dbReference>
<dbReference type="GO" id="GO:0016887">
    <property type="term" value="F:ATP hydrolysis activity"/>
    <property type="evidence" value="ECO:0007669"/>
    <property type="project" value="InterPro"/>
</dbReference>
<evidence type="ECO:0000259" key="5">
    <source>
        <dbReference type="PROSITE" id="PS50893"/>
    </source>
</evidence>
<protein>
    <submittedName>
        <fullName evidence="6">ABC transporter related</fullName>
    </submittedName>
</protein>
<gene>
    <name evidence="6" type="ordered locus">Caul_4932</name>
</gene>
<dbReference type="SUPFAM" id="SSF52540">
    <property type="entry name" value="P-loop containing nucleoside triphosphate hydrolases"/>
    <property type="match status" value="1"/>
</dbReference>
<dbReference type="EMBL" id="CP000927">
    <property type="protein sequence ID" value="ABZ74052.1"/>
    <property type="molecule type" value="Genomic_DNA"/>
</dbReference>
<dbReference type="PANTHER" id="PTHR46743:SF2">
    <property type="entry name" value="TEICHOIC ACIDS EXPORT ATP-BINDING PROTEIN TAGH"/>
    <property type="match status" value="1"/>
</dbReference>
<reference evidence="6" key="1">
    <citation type="submission" date="2008-01" db="EMBL/GenBank/DDBJ databases">
        <title>Complete sequence of chromosome of Caulobacter sp. K31.</title>
        <authorList>
            <consortium name="US DOE Joint Genome Institute"/>
            <person name="Copeland A."/>
            <person name="Lucas S."/>
            <person name="Lapidus A."/>
            <person name="Barry K."/>
            <person name="Glavina del Rio T."/>
            <person name="Dalin E."/>
            <person name="Tice H."/>
            <person name="Pitluck S."/>
            <person name="Bruce D."/>
            <person name="Goodwin L."/>
            <person name="Thompson L.S."/>
            <person name="Brettin T."/>
            <person name="Detter J.C."/>
            <person name="Han C."/>
            <person name="Schmutz J."/>
            <person name="Larimer F."/>
            <person name="Land M."/>
            <person name="Hauser L."/>
            <person name="Kyrpides N."/>
            <person name="Kim E."/>
            <person name="Stephens C."/>
            <person name="Richardson P."/>
        </authorList>
    </citation>
    <scope>NUCLEOTIDE SEQUENCE [LARGE SCALE GENOMIC DNA]</scope>
    <source>
        <strain evidence="6">K31</strain>
    </source>
</reference>
<dbReference type="AlphaFoldDB" id="B0T5A6"/>
<evidence type="ECO:0000256" key="1">
    <source>
        <dbReference type="ARBA" id="ARBA00005417"/>
    </source>
</evidence>
<keyword evidence="4" id="KW-0067">ATP-binding</keyword>
<evidence type="ECO:0000256" key="3">
    <source>
        <dbReference type="ARBA" id="ARBA00022741"/>
    </source>
</evidence>